<dbReference type="SUPFAM" id="SSF161070">
    <property type="entry name" value="SNF-like"/>
    <property type="match status" value="1"/>
</dbReference>
<evidence type="ECO:0000256" key="5">
    <source>
        <dbReference type="ARBA" id="ARBA00023136"/>
    </source>
</evidence>
<dbReference type="GO" id="GO:0005886">
    <property type="term" value="C:plasma membrane"/>
    <property type="evidence" value="ECO:0007669"/>
    <property type="project" value="TreeGrafter"/>
</dbReference>
<feature type="transmembrane region" description="Helical" evidence="8">
    <location>
        <begin position="207"/>
        <end position="224"/>
    </location>
</feature>
<evidence type="ECO:0000256" key="1">
    <source>
        <dbReference type="ARBA" id="ARBA00004141"/>
    </source>
</evidence>
<evidence type="ECO:0000313" key="10">
    <source>
        <dbReference type="EnsemblMetazoa" id="CapteP177468"/>
    </source>
</evidence>
<keyword evidence="7" id="KW-0769">Symport</keyword>
<comment type="similarity">
    <text evidence="7">Belongs to the sodium:neurotransmitter symporter (SNF) (TC 2.A.22) family.</text>
</comment>
<dbReference type="PROSITE" id="PS00610">
    <property type="entry name" value="NA_NEUROTRAN_SYMP_1"/>
    <property type="match status" value="1"/>
</dbReference>
<proteinExistence type="inferred from homology"/>
<dbReference type="OMA" id="STTEEYW"/>
<feature type="transmembrane region" description="Helical" evidence="8">
    <location>
        <begin position="289"/>
        <end position="314"/>
    </location>
</feature>
<feature type="transmembrane region" description="Helical" evidence="8">
    <location>
        <begin position="348"/>
        <end position="370"/>
    </location>
</feature>
<dbReference type="HOGENOM" id="CLU_006855_9_5_1"/>
<evidence type="ECO:0000256" key="8">
    <source>
        <dbReference type="SAM" id="Phobius"/>
    </source>
</evidence>
<evidence type="ECO:0000256" key="6">
    <source>
        <dbReference type="PIRSR" id="PIRSR600175-1"/>
    </source>
</evidence>
<dbReference type="GO" id="GO:0015375">
    <property type="term" value="F:glycine:sodium symporter activity"/>
    <property type="evidence" value="ECO:0007669"/>
    <property type="project" value="TreeGrafter"/>
</dbReference>
<dbReference type="PANTHER" id="PTHR11616">
    <property type="entry name" value="SODIUM/CHLORIDE DEPENDENT TRANSPORTER"/>
    <property type="match status" value="1"/>
</dbReference>
<feature type="binding site" evidence="6">
    <location>
        <position position="30"/>
    </location>
    <ligand>
        <name>Na(+)</name>
        <dbReference type="ChEBI" id="CHEBI:29101"/>
        <label>1</label>
    </ligand>
</feature>
<evidence type="ECO:0000256" key="3">
    <source>
        <dbReference type="ARBA" id="ARBA00022692"/>
    </source>
</evidence>
<feature type="transmembrane region" description="Helical" evidence="8">
    <location>
        <begin position="256"/>
        <end position="277"/>
    </location>
</feature>
<dbReference type="PRINTS" id="PR00176">
    <property type="entry name" value="NANEUSMPORT"/>
</dbReference>
<feature type="binding site" evidence="6">
    <location>
        <position position="34"/>
    </location>
    <ligand>
        <name>Na(+)</name>
        <dbReference type="ChEBI" id="CHEBI:29101"/>
        <label>1</label>
    </ligand>
</feature>
<feature type="transmembrane region" description="Helical" evidence="8">
    <location>
        <begin position="391"/>
        <end position="418"/>
    </location>
</feature>
<dbReference type="STRING" id="283909.R7TQZ8"/>
<keyword evidence="6" id="KW-0479">Metal-binding</keyword>
<protein>
    <recommendedName>
        <fullName evidence="7">Transporter</fullName>
    </recommendedName>
</protein>
<feature type="transmembrane region" description="Helical" evidence="8">
    <location>
        <begin position="93"/>
        <end position="120"/>
    </location>
</feature>
<name>R7TQZ8_CAPTE</name>
<feature type="binding site" evidence="6">
    <location>
        <position position="263"/>
    </location>
    <ligand>
        <name>Na(+)</name>
        <dbReference type="ChEBI" id="CHEBI:29101"/>
        <label>1</label>
    </ligand>
</feature>
<keyword evidence="3 7" id="KW-0812">Transmembrane</keyword>
<accession>R7TQZ8</accession>
<dbReference type="GO" id="GO:0046872">
    <property type="term" value="F:metal ion binding"/>
    <property type="evidence" value="ECO:0007669"/>
    <property type="project" value="UniProtKB-KW"/>
</dbReference>
<keyword evidence="5 8" id="KW-0472">Membrane</keyword>
<evidence type="ECO:0000256" key="4">
    <source>
        <dbReference type="ARBA" id="ARBA00022989"/>
    </source>
</evidence>
<feature type="transmembrane region" description="Helical" evidence="8">
    <location>
        <begin position="424"/>
        <end position="444"/>
    </location>
</feature>
<dbReference type="EnsemblMetazoa" id="CapteT177468">
    <property type="protein sequence ID" value="CapteP177468"/>
    <property type="gene ID" value="CapteG177468"/>
</dbReference>
<gene>
    <name evidence="9" type="ORF">CAPTEDRAFT_177468</name>
</gene>
<evidence type="ECO:0000256" key="7">
    <source>
        <dbReference type="RuleBase" id="RU003732"/>
    </source>
</evidence>
<feature type="transmembrane region" description="Helical" evidence="8">
    <location>
        <begin position="21"/>
        <end position="39"/>
    </location>
</feature>
<dbReference type="PROSITE" id="PS50267">
    <property type="entry name" value="NA_NEUROTRAN_SYMP_3"/>
    <property type="match status" value="1"/>
</dbReference>
<feature type="transmembrane region" description="Helical" evidence="8">
    <location>
        <begin position="180"/>
        <end position="198"/>
    </location>
</feature>
<feature type="binding site" evidence="6">
    <location>
        <position position="364"/>
    </location>
    <ligand>
        <name>Na(+)</name>
        <dbReference type="ChEBI" id="CHEBI:29101"/>
        <label>1</label>
    </ligand>
</feature>
<organism evidence="9">
    <name type="scientific">Capitella teleta</name>
    <name type="common">Polychaete worm</name>
    <dbReference type="NCBI Taxonomy" id="283909"/>
    <lineage>
        <taxon>Eukaryota</taxon>
        <taxon>Metazoa</taxon>
        <taxon>Spiralia</taxon>
        <taxon>Lophotrochozoa</taxon>
        <taxon>Annelida</taxon>
        <taxon>Polychaeta</taxon>
        <taxon>Sedentaria</taxon>
        <taxon>Scolecida</taxon>
        <taxon>Capitellidae</taxon>
        <taxon>Capitella</taxon>
    </lineage>
</organism>
<reference evidence="11" key="1">
    <citation type="submission" date="2012-12" db="EMBL/GenBank/DDBJ databases">
        <authorList>
            <person name="Hellsten U."/>
            <person name="Grimwood J."/>
            <person name="Chapman J.A."/>
            <person name="Shapiro H."/>
            <person name="Aerts A."/>
            <person name="Otillar R.P."/>
            <person name="Terry A.Y."/>
            <person name="Boore J.L."/>
            <person name="Simakov O."/>
            <person name="Marletaz F."/>
            <person name="Cho S.-J."/>
            <person name="Edsinger-Gonzales E."/>
            <person name="Havlak P."/>
            <person name="Kuo D.-H."/>
            <person name="Larsson T."/>
            <person name="Lv J."/>
            <person name="Arendt D."/>
            <person name="Savage R."/>
            <person name="Osoegawa K."/>
            <person name="de Jong P."/>
            <person name="Lindberg D.R."/>
            <person name="Seaver E.C."/>
            <person name="Weisblat D.A."/>
            <person name="Putnam N.H."/>
            <person name="Grigoriev I.V."/>
            <person name="Rokhsar D.S."/>
        </authorList>
    </citation>
    <scope>NUCLEOTIDE SEQUENCE</scope>
    <source>
        <strain evidence="11">I ESC-2004</strain>
    </source>
</reference>
<dbReference type="AlphaFoldDB" id="R7TQZ8"/>
<dbReference type="InterPro" id="IPR037272">
    <property type="entry name" value="SNS_sf"/>
</dbReference>
<dbReference type="OrthoDB" id="6581954at2759"/>
<feature type="transmembrane region" description="Helical" evidence="8">
    <location>
        <begin position="504"/>
        <end position="526"/>
    </location>
</feature>
<dbReference type="EMBL" id="KB309567">
    <property type="protein sequence ID" value="ELT93916.1"/>
    <property type="molecule type" value="Genomic_DNA"/>
</dbReference>
<feature type="transmembrane region" description="Helical" evidence="8">
    <location>
        <begin position="51"/>
        <end position="72"/>
    </location>
</feature>
<evidence type="ECO:0000256" key="2">
    <source>
        <dbReference type="ARBA" id="ARBA00022448"/>
    </source>
</evidence>
<feature type="binding site" evidence="6">
    <location>
        <position position="29"/>
    </location>
    <ligand>
        <name>Na(+)</name>
        <dbReference type="ChEBI" id="CHEBI:29101"/>
        <label>1</label>
    </ligand>
</feature>
<reference evidence="9 11" key="2">
    <citation type="journal article" date="2013" name="Nature">
        <title>Insights into bilaterian evolution from three spiralian genomes.</title>
        <authorList>
            <person name="Simakov O."/>
            <person name="Marletaz F."/>
            <person name="Cho S.J."/>
            <person name="Edsinger-Gonzales E."/>
            <person name="Havlak P."/>
            <person name="Hellsten U."/>
            <person name="Kuo D.H."/>
            <person name="Larsson T."/>
            <person name="Lv J."/>
            <person name="Arendt D."/>
            <person name="Savage R."/>
            <person name="Osoegawa K."/>
            <person name="de Jong P."/>
            <person name="Grimwood J."/>
            <person name="Chapman J.A."/>
            <person name="Shapiro H."/>
            <person name="Aerts A."/>
            <person name="Otillar R.P."/>
            <person name="Terry A.Y."/>
            <person name="Boore J.L."/>
            <person name="Grigoriev I.V."/>
            <person name="Lindberg D.R."/>
            <person name="Seaver E.C."/>
            <person name="Weisblat D.A."/>
            <person name="Putnam N.H."/>
            <person name="Rokhsar D.S."/>
        </authorList>
    </citation>
    <scope>NUCLEOTIDE SEQUENCE</scope>
    <source>
        <strain evidence="9 11">I ESC-2004</strain>
    </source>
</reference>
<feature type="transmembrane region" description="Helical" evidence="8">
    <location>
        <begin position="464"/>
        <end position="484"/>
    </location>
</feature>
<reference evidence="10" key="3">
    <citation type="submission" date="2015-06" db="UniProtKB">
        <authorList>
            <consortium name="EnsemblMetazoa"/>
        </authorList>
    </citation>
    <scope>IDENTIFICATION</scope>
</reference>
<dbReference type="Proteomes" id="UP000014760">
    <property type="component" value="Unassembled WGS sequence"/>
</dbReference>
<sequence length="577" mass="65589">MPPAEPVVEGGRENWSGKLDFVMSALSFAVGMGNLWRFPYLCYKNGGGAFLIPYVISMILCGYPLMFIEMALGQYAGRSVVEVWKCCPLFEGIGWGMVSVSVFTGLYYNMIIAWCFFYVFSSFRSDVPWKDCGHWWNSEVWSTLVNTSLSIQRSSPSDDFFNNYMLDVSDGFHQMGGVKWELALCFLLCWVLVFLCLAKGITVSGKVTYITALFPYVVLTILLIRGLTLDGSLDGIIYYVKPDFQKLLSPMVWGDAAIQAFFSLSLCWGGLITLSSYNKFNNNCLRDTIVVATGDMLTSIFGGFVIFAILGYMANELQLPMDEVVSKGPGLAFIVYPEAITKLPISPLWAILFMLMLINVGLGSQMGLVSCVHNTLVEMFHKQLSRGSRPIISLGIICAVFYILGLSMCTRGGIYMLLLIDSYAATYALLMLDFVVCIAIGWVYGWERFYKDIEQMIGYRISRWWMICWRFLDPALILVILFFTLLDFKRSSYRDYIFPVHWEVMGWCISLISVFMVPIVATWKVFRTHPEVSFRQRLTILCRPDPSWCPANELQDKNENELQKELRERLNSHNSAV</sequence>
<keyword evidence="11" id="KW-1185">Reference proteome</keyword>
<dbReference type="InterPro" id="IPR000175">
    <property type="entry name" value="Na/ntran_symport"/>
</dbReference>
<keyword evidence="4 8" id="KW-1133">Transmembrane helix</keyword>
<dbReference type="PANTHER" id="PTHR11616:SF240">
    <property type="entry name" value="BLOATED TUBULES, ISOFORM B-RELATED"/>
    <property type="match status" value="1"/>
</dbReference>
<comment type="subcellular location">
    <subcellularLocation>
        <location evidence="1">Membrane</location>
        <topology evidence="1">Multi-pass membrane protein</topology>
    </subcellularLocation>
</comment>
<dbReference type="Pfam" id="PF00209">
    <property type="entry name" value="SNF"/>
    <property type="match status" value="1"/>
</dbReference>
<dbReference type="NCBIfam" id="NF037979">
    <property type="entry name" value="Na_transp"/>
    <property type="match status" value="1"/>
</dbReference>
<evidence type="ECO:0000313" key="11">
    <source>
        <dbReference type="Proteomes" id="UP000014760"/>
    </source>
</evidence>
<evidence type="ECO:0000313" key="9">
    <source>
        <dbReference type="EMBL" id="ELT93916.1"/>
    </source>
</evidence>
<keyword evidence="2 7" id="KW-0813">Transport</keyword>
<keyword evidence="6" id="KW-0915">Sodium</keyword>
<dbReference type="EMBL" id="AMQN01012508">
    <property type="status" value="NOT_ANNOTATED_CDS"/>
    <property type="molecule type" value="Genomic_DNA"/>
</dbReference>